<evidence type="ECO:0000313" key="1">
    <source>
        <dbReference type="EMBL" id="EMR02702.1"/>
    </source>
</evidence>
<dbReference type="Proteomes" id="UP000011910">
    <property type="component" value="Unassembled WGS sequence"/>
</dbReference>
<accession>M7N5Z5</accession>
<proteinExistence type="predicted"/>
<dbReference type="EMBL" id="AODQ01000049">
    <property type="protein sequence ID" value="EMR02702.1"/>
    <property type="molecule type" value="Genomic_DNA"/>
</dbReference>
<name>M7N5Z5_9BACT</name>
<evidence type="ECO:0000313" key="2">
    <source>
        <dbReference type="Proteomes" id="UP000011910"/>
    </source>
</evidence>
<keyword evidence="2" id="KW-1185">Reference proteome</keyword>
<sequence length="359" mass="40969">MYIYLLNERAPIVLLNPFAPVKKFTLFLSFSLLLAGQLLAQGRRNEDKILTFETIYDAPYEINKLWIGFQPLYTELFVTNVNLGYGLEASYFWKDKANFRAHLRKPYASYLDQQRHVAKLNSTEIENSIAVYHFAELGGTYHIKDWEHDTESLIYLYSKRYAGNKWASMVPEKSKVQTKVRKIIGARAGGYSYQTAVGLDRMYSQEKLSLLDAEGTALPQGLYPFTNAYVKGGYLGGSFSWIKNFAIDPDRTYDDLVKDLMLTVYGDILFAGNIRYDDIFYRPDKAQPAVAYSIADLGKNYFGFRAGIEGRFNRTLSWAYNGELGYRPGVKGQGLYALIKISFPVYSTDLNNNVEAFSK</sequence>
<organism evidence="1 2">
    <name type="scientific">Cesiribacter andamanensis AMV16</name>
    <dbReference type="NCBI Taxonomy" id="1279009"/>
    <lineage>
        <taxon>Bacteria</taxon>
        <taxon>Pseudomonadati</taxon>
        <taxon>Bacteroidota</taxon>
        <taxon>Cytophagia</taxon>
        <taxon>Cytophagales</taxon>
        <taxon>Cesiribacteraceae</taxon>
        <taxon>Cesiribacter</taxon>
    </lineage>
</organism>
<protein>
    <submittedName>
        <fullName evidence="1">Uncharacterized protein</fullName>
    </submittedName>
</protein>
<comment type="caution">
    <text evidence="1">The sequence shown here is derived from an EMBL/GenBank/DDBJ whole genome shotgun (WGS) entry which is preliminary data.</text>
</comment>
<dbReference type="AlphaFoldDB" id="M7N5Z5"/>
<reference evidence="1 2" key="1">
    <citation type="journal article" date="2013" name="Genome Announc.">
        <title>Draft Genome Sequence of Cesiribacter andamanensis Strain AMV16T, Isolated from a Soil Sample from a Mud Volcano in the Andaman Islands, India.</title>
        <authorList>
            <person name="Shivaji S."/>
            <person name="Ara S."/>
            <person name="Begum Z."/>
            <person name="Srinivas T.N."/>
            <person name="Singh A."/>
            <person name="Kumar Pinnaka A."/>
        </authorList>
    </citation>
    <scope>NUCLEOTIDE SEQUENCE [LARGE SCALE GENOMIC DNA]</scope>
    <source>
        <strain evidence="1 2">AMV16</strain>
    </source>
</reference>
<gene>
    <name evidence="1" type="ORF">ADICEAN_02179</name>
</gene>